<dbReference type="RefSeq" id="WP_116064876.1">
    <property type="nucleotide sequence ID" value="NZ_QRDZ01000038.1"/>
</dbReference>
<comment type="similarity">
    <text evidence="1">Belongs to the bacterial solute-binding protein 1 family.</text>
</comment>
<feature type="region of interest" description="Disordered" evidence="3">
    <location>
        <begin position="449"/>
        <end position="485"/>
    </location>
</feature>
<dbReference type="EMBL" id="QRDZ01000038">
    <property type="protein sequence ID" value="RED56705.1"/>
    <property type="molecule type" value="Genomic_DNA"/>
</dbReference>
<accession>A0A3D9I503</accession>
<dbReference type="InterPro" id="IPR006059">
    <property type="entry name" value="SBP"/>
</dbReference>
<dbReference type="Gene3D" id="3.40.190.10">
    <property type="entry name" value="Periplasmic binding protein-like II"/>
    <property type="match status" value="1"/>
</dbReference>
<keyword evidence="6" id="KW-1185">Reference proteome</keyword>
<keyword evidence="2" id="KW-0813">Transport</keyword>
<protein>
    <submittedName>
        <fullName evidence="5">Multiple sugar transport system substrate-binding protein</fullName>
    </submittedName>
</protein>
<dbReference type="OrthoDB" id="2675752at2"/>
<evidence type="ECO:0000313" key="5">
    <source>
        <dbReference type="EMBL" id="RED56705.1"/>
    </source>
</evidence>
<gene>
    <name evidence="5" type="ORF">DFP98_13874</name>
</gene>
<dbReference type="Pfam" id="PF01547">
    <property type="entry name" value="SBP_bac_1"/>
    <property type="match status" value="1"/>
</dbReference>
<name>A0A3D9I503_9BACL</name>
<dbReference type="PROSITE" id="PS51257">
    <property type="entry name" value="PROKAR_LIPOPROTEIN"/>
    <property type="match status" value="1"/>
</dbReference>
<organism evidence="5 6">
    <name type="scientific">Cohnella phaseoli</name>
    <dbReference type="NCBI Taxonomy" id="456490"/>
    <lineage>
        <taxon>Bacteria</taxon>
        <taxon>Bacillati</taxon>
        <taxon>Bacillota</taxon>
        <taxon>Bacilli</taxon>
        <taxon>Bacillales</taxon>
        <taxon>Paenibacillaceae</taxon>
        <taxon>Cohnella</taxon>
    </lineage>
</organism>
<reference evidence="5 6" key="1">
    <citation type="submission" date="2018-07" db="EMBL/GenBank/DDBJ databases">
        <title>Genomic Encyclopedia of Type Strains, Phase III (KMG-III): the genomes of soil and plant-associated and newly described type strains.</title>
        <authorList>
            <person name="Whitman W."/>
        </authorList>
    </citation>
    <scope>NUCLEOTIDE SEQUENCE [LARGE SCALE GENOMIC DNA]</scope>
    <source>
        <strain evidence="5 6">CECT 7287</strain>
    </source>
</reference>
<dbReference type="AlphaFoldDB" id="A0A3D9I503"/>
<feature type="compositionally biased region" description="Low complexity" evidence="3">
    <location>
        <begin position="456"/>
        <end position="485"/>
    </location>
</feature>
<feature type="chain" id="PRO_5038444959" evidence="4">
    <location>
        <begin position="23"/>
        <end position="485"/>
    </location>
</feature>
<evidence type="ECO:0000256" key="4">
    <source>
        <dbReference type="SAM" id="SignalP"/>
    </source>
</evidence>
<dbReference type="InterPro" id="IPR050490">
    <property type="entry name" value="Bact_solute-bd_prot1"/>
</dbReference>
<evidence type="ECO:0000256" key="3">
    <source>
        <dbReference type="SAM" id="MobiDB-lite"/>
    </source>
</evidence>
<dbReference type="PANTHER" id="PTHR43649:SF29">
    <property type="entry name" value="OSMOPROTECTIVE COMPOUNDS-BINDING PROTEIN GGTB"/>
    <property type="match status" value="1"/>
</dbReference>
<comment type="caution">
    <text evidence="5">The sequence shown here is derived from an EMBL/GenBank/DDBJ whole genome shotgun (WGS) entry which is preliminary data.</text>
</comment>
<keyword evidence="4" id="KW-0732">Signal</keyword>
<evidence type="ECO:0000256" key="1">
    <source>
        <dbReference type="ARBA" id="ARBA00008520"/>
    </source>
</evidence>
<dbReference type="PANTHER" id="PTHR43649">
    <property type="entry name" value="ARABINOSE-BINDING PROTEIN-RELATED"/>
    <property type="match status" value="1"/>
</dbReference>
<proteinExistence type="inferred from homology"/>
<sequence length="485" mass="53190">MQYGRKIAAVLCGALIAGIAAGCTGGDDTTNKEKTAIKVMYYDERGFYQQFGMLFAALHPEVELEVVSTSSIAYEEGKDMEKATQEFIAEQKPDVLLLSGGEYSRMAGEGKLYNLDTFIQKDKFDLEGIAPGILEYIKQQSDGILYGLSPNFYSQALFYNKDLFTKYGVTFPTDRMSWEELLQLAARFPTDGSGEDRVYGLKAGYGADLYQLGMMIGNSLGLSYINPTTKQLTINSDSWKKAFDTADKAFKSGSLFVEDPNNGGFSGSYEDYLLGDAFIGGKAAMVIESNYMMDQIKEAQTRLKDKGIKNWDVVTVPINPQSPDESSAMSVGQIFAIDANSANAEGAWKFLSYINGDEFARVTSKLNNGGFPARMKYISNEEGRNMAAFYSLKPRSNNMYDNYDKLPRDFYMKFNTLSQEEFQGIKDGKTTIEEALDSLQVKGQKLLTEESEKAATAEPGSAAGSAPGVAVESSSGGSSVEVRAE</sequence>
<keyword evidence="5" id="KW-0762">Sugar transport</keyword>
<evidence type="ECO:0000313" key="6">
    <source>
        <dbReference type="Proteomes" id="UP000256977"/>
    </source>
</evidence>
<dbReference type="SUPFAM" id="SSF53850">
    <property type="entry name" value="Periplasmic binding protein-like II"/>
    <property type="match status" value="1"/>
</dbReference>
<feature type="signal peptide" evidence="4">
    <location>
        <begin position="1"/>
        <end position="22"/>
    </location>
</feature>
<evidence type="ECO:0000256" key="2">
    <source>
        <dbReference type="ARBA" id="ARBA00022448"/>
    </source>
</evidence>
<dbReference type="Proteomes" id="UP000256977">
    <property type="component" value="Unassembled WGS sequence"/>
</dbReference>